<comment type="caution">
    <text evidence="5">The sequence shown here is derived from an EMBL/GenBank/DDBJ whole genome shotgun (WGS) entry which is preliminary data.</text>
</comment>
<evidence type="ECO:0000256" key="1">
    <source>
        <dbReference type="ARBA" id="ARBA00022676"/>
    </source>
</evidence>
<proteinExistence type="predicted"/>
<dbReference type="Pfam" id="PF00534">
    <property type="entry name" value="Glycos_transf_1"/>
    <property type="match status" value="1"/>
</dbReference>
<dbReference type="InterPro" id="IPR050194">
    <property type="entry name" value="Glycosyltransferase_grp1"/>
</dbReference>
<dbReference type="EC" id="2.4.-.-" evidence="5"/>
<dbReference type="GO" id="GO:0016757">
    <property type="term" value="F:glycosyltransferase activity"/>
    <property type="evidence" value="ECO:0007669"/>
    <property type="project" value="UniProtKB-KW"/>
</dbReference>
<feature type="domain" description="Glycosyltransferase subfamily 4-like N-terminal" evidence="4">
    <location>
        <begin position="203"/>
        <end position="331"/>
    </location>
</feature>
<dbReference type="Pfam" id="PF13439">
    <property type="entry name" value="Glyco_transf_4"/>
    <property type="match status" value="1"/>
</dbReference>
<dbReference type="CDD" id="cd03801">
    <property type="entry name" value="GT4_PimA-like"/>
    <property type="match status" value="1"/>
</dbReference>
<sequence length="753" mass="82121">MKSHVLYLALGTYRVRAAREHVKELASSGSPVVLVVADGEEWAETADELSRLDGVEVVRLPLDKHGSAWPAAKKLVGDKSGPFATAERLIAGDAHALPAAWAAIRRRPELTLELEPANTDGHTAQPSDLAVITPWYPSPNNPYAGSFVQAMTAAVAGQSGRVTVIHTEDWSGRAHPALNDAIKVTVNRLQERSDLIPVVESAEGTVVRVPVPLTHRKNYGPWVAAQEEALLPALPTGKIEAPLVHAHTGIYGGVLALHLARPDARVVVTEHSSFLEKVFAQPAARELYGEVLERADAFLCVSTRLRDQIAAEFPAYAHKLSVVPNMIDFDRFTPGPDRSAELLSWLYVGRLIKPKGVDELLEAFALVAKKEPRATLTLVGHGAREEDLIAHVDELGLGDRVSILPPVSPEDVNALMHKHDLLVHASKGETFGMTVVEAVAAGLPVLATRSGGPQESLAGIESKAGAFMDVSEDPRVIADAYWQLRRDAAGIDLSAAREVLETRYGTEAVAKQLISVYEGTPLPAAEVPLPALAERPEQPEQPAQIAATVAEKQDEKAPESTEPVGRAVILALTPPGKPRRIVDFANYLTEVGVEVTVVSGRAGQFWQRAQLDSRVPVVSIEDAEKKLRIPRGERFLVYRAPRAVLRRARRVAARNRKSISPELAVASVQRAHTRAANAFHKKIFNRGYREIRPQLLSRVAKRVALPEVRLDLADHVFVSDINSTVTGWKWAKAHPHLTVTMHMDREIYAPKDE</sequence>
<gene>
    <name evidence="5" type="ORF">ACFO9E_17890</name>
</gene>
<evidence type="ECO:0000313" key="6">
    <source>
        <dbReference type="Proteomes" id="UP001595993"/>
    </source>
</evidence>
<name>A0ABV9G7Z4_9ACTN</name>
<keyword evidence="2 5" id="KW-0808">Transferase</keyword>
<dbReference type="RefSeq" id="WP_381196721.1">
    <property type="nucleotide sequence ID" value="NZ_JBHSFE010000014.1"/>
</dbReference>
<keyword evidence="1 5" id="KW-0328">Glycosyltransferase</keyword>
<dbReference type="Proteomes" id="UP001595993">
    <property type="component" value="Unassembled WGS sequence"/>
</dbReference>
<dbReference type="InterPro" id="IPR001296">
    <property type="entry name" value="Glyco_trans_1"/>
</dbReference>
<keyword evidence="6" id="KW-1185">Reference proteome</keyword>
<dbReference type="PANTHER" id="PTHR45947">
    <property type="entry name" value="SULFOQUINOVOSYL TRANSFERASE SQD2"/>
    <property type="match status" value="1"/>
</dbReference>
<evidence type="ECO:0000313" key="5">
    <source>
        <dbReference type="EMBL" id="MFC4609673.1"/>
    </source>
</evidence>
<reference evidence="6" key="1">
    <citation type="journal article" date="2019" name="Int. J. Syst. Evol. Microbiol.">
        <title>The Global Catalogue of Microorganisms (GCM) 10K type strain sequencing project: providing services to taxonomists for standard genome sequencing and annotation.</title>
        <authorList>
            <consortium name="The Broad Institute Genomics Platform"/>
            <consortium name="The Broad Institute Genome Sequencing Center for Infectious Disease"/>
            <person name="Wu L."/>
            <person name="Ma J."/>
        </authorList>
    </citation>
    <scope>NUCLEOTIDE SEQUENCE [LARGE SCALE GENOMIC DNA]</scope>
    <source>
        <strain evidence="6">CGMCC 4.7139</strain>
    </source>
</reference>
<dbReference type="EMBL" id="JBHSFE010000014">
    <property type="protein sequence ID" value="MFC4609673.1"/>
    <property type="molecule type" value="Genomic_DNA"/>
</dbReference>
<feature type="domain" description="Glycosyl transferase family 1" evidence="3">
    <location>
        <begin position="346"/>
        <end position="479"/>
    </location>
</feature>
<evidence type="ECO:0000259" key="4">
    <source>
        <dbReference type="Pfam" id="PF13439"/>
    </source>
</evidence>
<evidence type="ECO:0000259" key="3">
    <source>
        <dbReference type="Pfam" id="PF00534"/>
    </source>
</evidence>
<dbReference type="SUPFAM" id="SSF53756">
    <property type="entry name" value="UDP-Glycosyltransferase/glycogen phosphorylase"/>
    <property type="match status" value="1"/>
</dbReference>
<accession>A0ABV9G7Z4</accession>
<dbReference type="PANTHER" id="PTHR45947:SF3">
    <property type="entry name" value="SULFOQUINOVOSYL TRANSFERASE SQD2"/>
    <property type="match status" value="1"/>
</dbReference>
<dbReference type="Gene3D" id="3.40.50.2000">
    <property type="entry name" value="Glycogen Phosphorylase B"/>
    <property type="match status" value="2"/>
</dbReference>
<evidence type="ECO:0000256" key="2">
    <source>
        <dbReference type="ARBA" id="ARBA00022679"/>
    </source>
</evidence>
<organism evidence="5 6">
    <name type="scientific">Streptomyces maoxianensis</name>
    <dbReference type="NCBI Taxonomy" id="1459942"/>
    <lineage>
        <taxon>Bacteria</taxon>
        <taxon>Bacillati</taxon>
        <taxon>Actinomycetota</taxon>
        <taxon>Actinomycetes</taxon>
        <taxon>Kitasatosporales</taxon>
        <taxon>Streptomycetaceae</taxon>
        <taxon>Streptomyces</taxon>
    </lineage>
</organism>
<protein>
    <submittedName>
        <fullName evidence="5">Glycosyltransferase family 4 protein</fullName>
        <ecNumber evidence="5">2.4.-.-</ecNumber>
    </submittedName>
</protein>
<dbReference type="InterPro" id="IPR028098">
    <property type="entry name" value="Glyco_trans_4-like_N"/>
</dbReference>